<organism evidence="2 3">
    <name type="scientific">Xylanibacillus composti</name>
    <dbReference type="NCBI Taxonomy" id="1572762"/>
    <lineage>
        <taxon>Bacteria</taxon>
        <taxon>Bacillati</taxon>
        <taxon>Bacillota</taxon>
        <taxon>Bacilli</taxon>
        <taxon>Bacillales</taxon>
        <taxon>Paenibacillaceae</taxon>
        <taxon>Xylanibacillus</taxon>
    </lineage>
</organism>
<dbReference type="GO" id="GO:0003677">
    <property type="term" value="F:DNA binding"/>
    <property type="evidence" value="ECO:0007669"/>
    <property type="project" value="InterPro"/>
</dbReference>
<dbReference type="Gene3D" id="3.40.50.300">
    <property type="entry name" value="P-loop containing nucleotide triphosphate hydrolases"/>
    <property type="match status" value="1"/>
</dbReference>
<gene>
    <name evidence="2" type="ORF">XYCOK13_42190</name>
</gene>
<dbReference type="PANTHER" id="PTHR24221">
    <property type="entry name" value="ATP-BINDING CASSETTE SUB-FAMILY B"/>
    <property type="match status" value="1"/>
</dbReference>
<dbReference type="PROSITE" id="PS50937">
    <property type="entry name" value="HTH_MERR_2"/>
    <property type="match status" value="1"/>
</dbReference>
<dbReference type="EMBL" id="BOVK01000085">
    <property type="protein sequence ID" value="GIQ71395.1"/>
    <property type="molecule type" value="Genomic_DNA"/>
</dbReference>
<dbReference type="InterPro" id="IPR003439">
    <property type="entry name" value="ABC_transporter-like_ATP-bd"/>
</dbReference>
<name>A0A8J4H7N5_9BACL</name>
<dbReference type="Proteomes" id="UP000677918">
    <property type="component" value="Unassembled WGS sequence"/>
</dbReference>
<dbReference type="PROSITE" id="PS00552">
    <property type="entry name" value="HTH_MERR_1"/>
    <property type="match status" value="1"/>
</dbReference>
<dbReference type="GO" id="GO:0006355">
    <property type="term" value="P:regulation of DNA-templated transcription"/>
    <property type="evidence" value="ECO:0007669"/>
    <property type="project" value="InterPro"/>
</dbReference>
<evidence type="ECO:0000313" key="2">
    <source>
        <dbReference type="EMBL" id="GIQ71395.1"/>
    </source>
</evidence>
<dbReference type="Pfam" id="PF00376">
    <property type="entry name" value="MerR"/>
    <property type="match status" value="1"/>
</dbReference>
<dbReference type="PANTHER" id="PTHR24221:SF524">
    <property type="entry name" value="MULTIDRUG RESISTANCE ABC TRANSPORTER ATP-BINDING_PERMEASE PROTEIN BMRA"/>
    <property type="match status" value="1"/>
</dbReference>
<evidence type="ECO:0000313" key="3">
    <source>
        <dbReference type="Proteomes" id="UP000677918"/>
    </source>
</evidence>
<dbReference type="InterPro" id="IPR000551">
    <property type="entry name" value="MerR-type_HTH_dom"/>
</dbReference>
<dbReference type="AlphaFoldDB" id="A0A8J4H7N5"/>
<accession>A0A8J4H7N5</accession>
<dbReference type="PRINTS" id="PR00040">
    <property type="entry name" value="HTHMERR"/>
</dbReference>
<dbReference type="InterPro" id="IPR027417">
    <property type="entry name" value="P-loop_NTPase"/>
</dbReference>
<dbReference type="Gene3D" id="1.10.1660.10">
    <property type="match status" value="1"/>
</dbReference>
<dbReference type="InterPro" id="IPR009061">
    <property type="entry name" value="DNA-bd_dom_put_sf"/>
</dbReference>
<protein>
    <recommendedName>
        <fullName evidence="1">HTH merR-type domain-containing protein</fullName>
    </recommendedName>
</protein>
<comment type="caution">
    <text evidence="2">The sequence shown here is derived from an EMBL/GenBank/DDBJ whole genome shotgun (WGS) entry which is preliminary data.</text>
</comment>
<keyword evidence="3" id="KW-1185">Reference proteome</keyword>
<dbReference type="Pfam" id="PF00005">
    <property type="entry name" value="ABC_tran"/>
    <property type="match status" value="1"/>
</dbReference>
<dbReference type="SMART" id="SM00422">
    <property type="entry name" value="HTH_MERR"/>
    <property type="match status" value="1"/>
</dbReference>
<dbReference type="GO" id="GO:0005524">
    <property type="term" value="F:ATP binding"/>
    <property type="evidence" value="ECO:0007669"/>
    <property type="project" value="InterPro"/>
</dbReference>
<feature type="domain" description="HTH merR-type" evidence="1">
    <location>
        <begin position="6"/>
        <end position="50"/>
    </location>
</feature>
<evidence type="ECO:0000259" key="1">
    <source>
        <dbReference type="PROSITE" id="PS50937"/>
    </source>
</evidence>
<dbReference type="SUPFAM" id="SSF46955">
    <property type="entry name" value="Putative DNA-binding domain"/>
    <property type="match status" value="1"/>
</dbReference>
<reference evidence="2" key="1">
    <citation type="submission" date="2021-04" db="EMBL/GenBank/DDBJ databases">
        <title>Draft genome sequence of Xylanibacillus composti strain K13.</title>
        <authorList>
            <person name="Uke A."/>
            <person name="Chhe C."/>
            <person name="Baramee S."/>
            <person name="Kosugi A."/>
        </authorList>
    </citation>
    <scope>NUCLEOTIDE SEQUENCE</scope>
    <source>
        <strain evidence="2">K13</strain>
    </source>
</reference>
<sequence>MTEWQRLSIGEFARMSGVSPRTLRFYEQKGLLQPSYVADSGRCYYREPDLLLEPFYSPTNGSIRLGSADIRTLPLEQWRDGIGYVLQDSPVMSGTIRDNIGYGLAKEADDDAIIRAARLANAADFIEQLPDRYETLVGERGMKLSGGQRQRVAIARALLRNPKVLLLDEATSPIWIVSPRLWCSKHCAS</sequence>
<dbReference type="GO" id="GO:0034040">
    <property type="term" value="F:ATPase-coupled lipid transmembrane transporter activity"/>
    <property type="evidence" value="ECO:0007669"/>
    <property type="project" value="TreeGrafter"/>
</dbReference>
<dbReference type="SUPFAM" id="SSF52540">
    <property type="entry name" value="P-loop containing nucleoside triphosphate hydrolases"/>
    <property type="match status" value="1"/>
</dbReference>
<dbReference type="GO" id="GO:0016887">
    <property type="term" value="F:ATP hydrolysis activity"/>
    <property type="evidence" value="ECO:0007669"/>
    <property type="project" value="InterPro"/>
</dbReference>
<dbReference type="InterPro" id="IPR039421">
    <property type="entry name" value="Type_1_exporter"/>
</dbReference>
<proteinExistence type="predicted"/>